<evidence type="ECO:0008006" key="3">
    <source>
        <dbReference type="Google" id="ProtNLM"/>
    </source>
</evidence>
<keyword evidence="2" id="KW-1185">Reference proteome</keyword>
<proteinExistence type="predicted"/>
<dbReference type="Proteomes" id="UP000288216">
    <property type="component" value="Unassembled WGS sequence"/>
</dbReference>
<accession>A0A401P580</accession>
<dbReference type="Gene3D" id="3.60.10.10">
    <property type="entry name" value="Endonuclease/exonuclease/phosphatase"/>
    <property type="match status" value="1"/>
</dbReference>
<dbReference type="OrthoDB" id="410381at2759"/>
<name>A0A401P580_SCYTO</name>
<dbReference type="InterPro" id="IPR036691">
    <property type="entry name" value="Endo/exonu/phosph_ase_sf"/>
</dbReference>
<protein>
    <recommendedName>
        <fullName evidence="3">Endonuclease/exonuclease/phosphatase domain-containing protein</fullName>
    </recommendedName>
</protein>
<sequence length="137" mass="15978">MQTCGITKKANESLVPSFCLIPGKKNIKPMELAHTQQMLSTISWVEVSIITTRLYIRHTKVTVMLIYTPEEDTEEEKDYFYHQLRNALDKASCSDIKLLVSDLNAKLDGKWQRHWAQQWESLLQTQGHLQRDMEVSR</sequence>
<reference evidence="1 2" key="1">
    <citation type="journal article" date="2018" name="Nat. Ecol. Evol.">
        <title>Shark genomes provide insights into elasmobranch evolution and the origin of vertebrates.</title>
        <authorList>
            <person name="Hara Y"/>
            <person name="Yamaguchi K"/>
            <person name="Onimaru K"/>
            <person name="Kadota M"/>
            <person name="Koyanagi M"/>
            <person name="Keeley SD"/>
            <person name="Tatsumi K"/>
            <person name="Tanaka K"/>
            <person name="Motone F"/>
            <person name="Kageyama Y"/>
            <person name="Nozu R"/>
            <person name="Adachi N"/>
            <person name="Nishimura O"/>
            <person name="Nakagawa R"/>
            <person name="Tanegashima C"/>
            <person name="Kiyatake I"/>
            <person name="Matsumoto R"/>
            <person name="Murakumo K"/>
            <person name="Nishida K"/>
            <person name="Terakita A"/>
            <person name="Kuratani S"/>
            <person name="Sato K"/>
            <person name="Hyodo S Kuraku.S."/>
        </authorList>
    </citation>
    <scope>NUCLEOTIDE SEQUENCE [LARGE SCALE GENOMIC DNA]</scope>
</reference>
<dbReference type="AlphaFoldDB" id="A0A401P580"/>
<gene>
    <name evidence="1" type="ORF">scyTo_0000847</name>
</gene>
<organism evidence="1 2">
    <name type="scientific">Scyliorhinus torazame</name>
    <name type="common">Cloudy catshark</name>
    <name type="synonym">Catulus torazame</name>
    <dbReference type="NCBI Taxonomy" id="75743"/>
    <lineage>
        <taxon>Eukaryota</taxon>
        <taxon>Metazoa</taxon>
        <taxon>Chordata</taxon>
        <taxon>Craniata</taxon>
        <taxon>Vertebrata</taxon>
        <taxon>Chondrichthyes</taxon>
        <taxon>Elasmobranchii</taxon>
        <taxon>Galeomorphii</taxon>
        <taxon>Galeoidea</taxon>
        <taxon>Carcharhiniformes</taxon>
        <taxon>Scyliorhinidae</taxon>
        <taxon>Scyliorhinus</taxon>
    </lineage>
</organism>
<evidence type="ECO:0000313" key="1">
    <source>
        <dbReference type="EMBL" id="GCB68267.1"/>
    </source>
</evidence>
<evidence type="ECO:0000313" key="2">
    <source>
        <dbReference type="Proteomes" id="UP000288216"/>
    </source>
</evidence>
<comment type="caution">
    <text evidence="1">The sequence shown here is derived from an EMBL/GenBank/DDBJ whole genome shotgun (WGS) entry which is preliminary data.</text>
</comment>
<dbReference type="EMBL" id="BFAA01000176">
    <property type="protein sequence ID" value="GCB68267.1"/>
    <property type="molecule type" value="Genomic_DNA"/>
</dbReference>